<organism evidence="2">
    <name type="scientific">marine metagenome</name>
    <dbReference type="NCBI Taxonomy" id="408172"/>
    <lineage>
        <taxon>unclassified sequences</taxon>
        <taxon>metagenomes</taxon>
        <taxon>ecological metagenomes</taxon>
    </lineage>
</organism>
<accession>A0A381RUJ3</accession>
<keyword evidence="1" id="KW-0411">Iron-sulfur</keyword>
<keyword evidence="1" id="KW-0004">4Fe-4S</keyword>
<protein>
    <recommendedName>
        <fullName evidence="3">Radical SAM core domain-containing protein</fullName>
    </recommendedName>
</protein>
<sequence length="165" mass="18650">MSVNEVMSAIELYPCRLVELTGGEPLLQDDVYALIDRLLRKGWKVLVETGGHVPLERVPSAVVKIMDVKCPGSGEAEQHDWNNLQWLTEHDQVKFVLRDRIDYEFARNTVVERELVAHCATVLMSPVHGLLAPETLAKWVLADGLQVRVQLQVHKYIWSADARGV</sequence>
<name>A0A381RUJ3_9ZZZZ</name>
<dbReference type="InterPro" id="IPR058240">
    <property type="entry name" value="rSAM_sf"/>
</dbReference>
<reference evidence="2" key="1">
    <citation type="submission" date="2018-05" db="EMBL/GenBank/DDBJ databases">
        <authorList>
            <person name="Lanie J.A."/>
            <person name="Ng W.-L."/>
            <person name="Kazmierczak K.M."/>
            <person name="Andrzejewski T.M."/>
            <person name="Davidsen T.M."/>
            <person name="Wayne K.J."/>
            <person name="Tettelin H."/>
            <person name="Glass J.I."/>
            <person name="Rusch D."/>
            <person name="Podicherti R."/>
            <person name="Tsui H.-C.T."/>
            <person name="Winkler M.E."/>
        </authorList>
    </citation>
    <scope>NUCLEOTIDE SEQUENCE</scope>
</reference>
<dbReference type="SUPFAM" id="SSF102114">
    <property type="entry name" value="Radical SAM enzymes"/>
    <property type="match status" value="1"/>
</dbReference>
<gene>
    <name evidence="2" type="ORF">METZ01_LOCUS47603</name>
</gene>
<dbReference type="AlphaFoldDB" id="A0A381RUJ3"/>
<keyword evidence="1" id="KW-0479">Metal-binding</keyword>
<dbReference type="Gene3D" id="3.20.20.70">
    <property type="entry name" value="Aldolase class I"/>
    <property type="match status" value="1"/>
</dbReference>
<evidence type="ECO:0008006" key="3">
    <source>
        <dbReference type="Google" id="ProtNLM"/>
    </source>
</evidence>
<dbReference type="EMBL" id="UINC01002263">
    <property type="protein sequence ID" value="SUZ94749.1"/>
    <property type="molecule type" value="Genomic_DNA"/>
</dbReference>
<dbReference type="PANTHER" id="PTHR42836">
    <property type="entry name" value="7-CARBOXY-7-DEAZAGUANINE SYNTHASE"/>
    <property type="match status" value="1"/>
</dbReference>
<keyword evidence="1" id="KW-0408">Iron</keyword>
<evidence type="ECO:0000313" key="2">
    <source>
        <dbReference type="EMBL" id="SUZ94749.1"/>
    </source>
</evidence>
<dbReference type="PANTHER" id="PTHR42836:SF1">
    <property type="entry name" value="7-CARBOXY-7-DEAZAGUANINE SYNTHASE"/>
    <property type="match status" value="1"/>
</dbReference>
<evidence type="ECO:0000256" key="1">
    <source>
        <dbReference type="ARBA" id="ARBA00022485"/>
    </source>
</evidence>
<proteinExistence type="predicted"/>
<dbReference type="InterPro" id="IPR013785">
    <property type="entry name" value="Aldolase_TIM"/>
</dbReference>
<dbReference type="GO" id="GO:0051539">
    <property type="term" value="F:4 iron, 4 sulfur cluster binding"/>
    <property type="evidence" value="ECO:0007669"/>
    <property type="project" value="UniProtKB-KW"/>
</dbReference>